<sequence>MAPHMARMLGFRRALPQMVIAALLGGLLMVFADWCGRMVMFPYQIPAGLLATFIGAPYFVYLLRKQTS</sequence>
<dbReference type="GO" id="GO:0022857">
    <property type="term" value="F:transmembrane transporter activity"/>
    <property type="evidence" value="ECO:0007669"/>
    <property type="project" value="InterPro"/>
</dbReference>
<evidence type="ECO:0000256" key="3">
    <source>
        <dbReference type="ARBA" id="ARBA00022448"/>
    </source>
</evidence>
<evidence type="ECO:0000256" key="5">
    <source>
        <dbReference type="ARBA" id="ARBA00022692"/>
    </source>
</evidence>
<keyword evidence="6 8" id="KW-1133">Transmembrane helix</keyword>
<dbReference type="Pfam" id="PF01032">
    <property type="entry name" value="FecCD"/>
    <property type="match status" value="1"/>
</dbReference>
<organism evidence="9 10">
    <name type="scientific">Serratia plymuthica</name>
    <dbReference type="NCBI Taxonomy" id="82996"/>
    <lineage>
        <taxon>Bacteria</taxon>
        <taxon>Pseudomonadati</taxon>
        <taxon>Pseudomonadota</taxon>
        <taxon>Gammaproteobacteria</taxon>
        <taxon>Enterobacterales</taxon>
        <taxon>Yersiniaceae</taxon>
        <taxon>Serratia</taxon>
    </lineage>
</organism>
<evidence type="ECO:0000313" key="9">
    <source>
        <dbReference type="EMBL" id="SQI45045.1"/>
    </source>
</evidence>
<comment type="similarity">
    <text evidence="2">Belongs to the binding-protein-dependent transport system permease family. FecCD subfamily.</text>
</comment>
<dbReference type="InterPro" id="IPR000522">
    <property type="entry name" value="ABC_transptr_permease_BtuC"/>
</dbReference>
<reference evidence="9 10" key="1">
    <citation type="submission" date="2018-06" db="EMBL/GenBank/DDBJ databases">
        <authorList>
            <consortium name="Pathogen Informatics"/>
            <person name="Doyle S."/>
        </authorList>
    </citation>
    <scope>NUCLEOTIDE SEQUENCE [LARGE SCALE GENOMIC DNA]</scope>
    <source>
        <strain evidence="9 10">NCTC12961</strain>
    </source>
</reference>
<gene>
    <name evidence="9" type="primary">fhuB_1</name>
    <name evidence="9" type="ORF">NCTC12961_04942</name>
</gene>
<name>A0A2X4XYK9_SERPL</name>
<dbReference type="AlphaFoldDB" id="A0A2X4XYK9"/>
<protein>
    <submittedName>
        <fullName evidence="9">Iron(III)-hydroxamate import system permease protein fhuB</fullName>
    </submittedName>
</protein>
<keyword evidence="7 8" id="KW-0472">Membrane</keyword>
<dbReference type="GO" id="GO:0033214">
    <property type="term" value="P:siderophore-iron import into cell"/>
    <property type="evidence" value="ECO:0007669"/>
    <property type="project" value="TreeGrafter"/>
</dbReference>
<dbReference type="PANTHER" id="PTHR30472">
    <property type="entry name" value="FERRIC ENTEROBACTIN TRANSPORT SYSTEM PERMEASE PROTEIN"/>
    <property type="match status" value="1"/>
</dbReference>
<feature type="transmembrane region" description="Helical" evidence="8">
    <location>
        <begin position="42"/>
        <end position="63"/>
    </location>
</feature>
<proteinExistence type="inferred from homology"/>
<dbReference type="EMBL" id="LS483469">
    <property type="protein sequence ID" value="SQI45045.1"/>
    <property type="molecule type" value="Genomic_DNA"/>
</dbReference>
<dbReference type="GO" id="GO:0005886">
    <property type="term" value="C:plasma membrane"/>
    <property type="evidence" value="ECO:0007669"/>
    <property type="project" value="UniProtKB-SubCell"/>
</dbReference>
<evidence type="ECO:0000256" key="6">
    <source>
        <dbReference type="ARBA" id="ARBA00022989"/>
    </source>
</evidence>
<evidence type="ECO:0000256" key="1">
    <source>
        <dbReference type="ARBA" id="ARBA00004651"/>
    </source>
</evidence>
<evidence type="ECO:0000256" key="2">
    <source>
        <dbReference type="ARBA" id="ARBA00007935"/>
    </source>
</evidence>
<comment type="subcellular location">
    <subcellularLocation>
        <location evidence="1">Cell membrane</location>
        <topology evidence="1">Multi-pass membrane protein</topology>
    </subcellularLocation>
</comment>
<keyword evidence="5 8" id="KW-0812">Transmembrane</keyword>
<dbReference type="Proteomes" id="UP000248897">
    <property type="component" value="Chromosome 1"/>
</dbReference>
<evidence type="ECO:0000313" key="10">
    <source>
        <dbReference type="Proteomes" id="UP000248897"/>
    </source>
</evidence>
<keyword evidence="4" id="KW-1003">Cell membrane</keyword>
<dbReference type="PANTHER" id="PTHR30472:SF37">
    <property type="entry name" value="FE(3+) DICITRATE TRANSPORT SYSTEM PERMEASE PROTEIN FECD-RELATED"/>
    <property type="match status" value="1"/>
</dbReference>
<evidence type="ECO:0000256" key="7">
    <source>
        <dbReference type="ARBA" id="ARBA00023136"/>
    </source>
</evidence>
<evidence type="ECO:0000256" key="8">
    <source>
        <dbReference type="SAM" id="Phobius"/>
    </source>
</evidence>
<accession>A0A2X4XYK9</accession>
<dbReference type="InterPro" id="IPR037294">
    <property type="entry name" value="ABC_BtuC-like"/>
</dbReference>
<dbReference type="SUPFAM" id="SSF81345">
    <property type="entry name" value="ABC transporter involved in vitamin B12 uptake, BtuC"/>
    <property type="match status" value="1"/>
</dbReference>
<keyword evidence="3" id="KW-0813">Transport</keyword>
<evidence type="ECO:0000256" key="4">
    <source>
        <dbReference type="ARBA" id="ARBA00022475"/>
    </source>
</evidence>
<dbReference type="Gene3D" id="1.10.3470.10">
    <property type="entry name" value="ABC transporter involved in vitamin B12 uptake, BtuC"/>
    <property type="match status" value="1"/>
</dbReference>